<accession>A0ABZ1CLN9</accession>
<dbReference type="EMBL" id="CP141769">
    <property type="protein sequence ID" value="WRS40306.1"/>
    <property type="molecule type" value="Genomic_DNA"/>
</dbReference>
<proteinExistence type="predicted"/>
<name>A0ABZ1CLN9_9PROT</name>
<evidence type="ECO:0000313" key="2">
    <source>
        <dbReference type="Proteomes" id="UP001334732"/>
    </source>
</evidence>
<dbReference type="RefSeq" id="WP_324780836.1">
    <property type="nucleotide sequence ID" value="NZ_CP141769.1"/>
</dbReference>
<dbReference type="Proteomes" id="UP001334732">
    <property type="component" value="Chromosome"/>
</dbReference>
<keyword evidence="2" id="KW-1185">Reference proteome</keyword>
<protein>
    <submittedName>
        <fullName evidence="1">Uncharacterized protein</fullName>
    </submittedName>
</protein>
<sequence length="141" mass="15976">MASGQIHIAILNPGVEITPLRLRGWLHKEAAAIDKRANPGDGAILRLFLTKKLRYGLPARKLDAILQALIDKYPAIQRVETQLVEAPLMPEEMEEQTRLANVHLEKFKQRAEEYAKRKQAEALENARPAPIQWHTLKSALD</sequence>
<organism evidence="1 2">
    <name type="scientific">Thiobacillus sedimenti</name>
    <dbReference type="NCBI Taxonomy" id="3110231"/>
    <lineage>
        <taxon>Bacteria</taxon>
        <taxon>Pseudomonadati</taxon>
        <taxon>Pseudomonadota</taxon>
        <taxon>Betaproteobacteria</taxon>
        <taxon>Nitrosomonadales</taxon>
        <taxon>Thiobacillaceae</taxon>
        <taxon>Thiobacillus</taxon>
    </lineage>
</organism>
<evidence type="ECO:0000313" key="1">
    <source>
        <dbReference type="EMBL" id="WRS40306.1"/>
    </source>
</evidence>
<gene>
    <name evidence="1" type="ORF">VA613_05405</name>
</gene>
<reference evidence="1 2" key="1">
    <citation type="submission" date="2023-12" db="EMBL/GenBank/DDBJ databases">
        <title>Thiobacillus sedimentum sp. nov., a chemolithoautotrophic sulfur-oxidizing bacterium isolated from freshwater sediment.</title>
        <authorList>
            <person name="Luo J."/>
            <person name="Dai C."/>
        </authorList>
    </citation>
    <scope>NUCLEOTIDE SEQUENCE [LARGE SCALE GENOMIC DNA]</scope>
    <source>
        <strain evidence="1 2">SCUT-2</strain>
    </source>
</reference>